<evidence type="ECO:0000259" key="3">
    <source>
        <dbReference type="Pfam" id="PF21686"/>
    </source>
</evidence>
<dbReference type="PANTHER" id="PTHR42705">
    <property type="entry name" value="BIFUNCTIONAL NON-HOMOLOGOUS END JOINING PROTEIN LIGD"/>
    <property type="match status" value="1"/>
</dbReference>
<feature type="domain" description="DNA ligase D 3'-phosphoesterase" evidence="2">
    <location>
        <begin position="65"/>
        <end position="172"/>
    </location>
</feature>
<protein>
    <submittedName>
        <fullName evidence="4">ATP-dependent DNA ligase</fullName>
    </submittedName>
</protein>
<evidence type="ECO:0000313" key="4">
    <source>
        <dbReference type="EMBL" id="GIF54175.1"/>
    </source>
</evidence>
<feature type="compositionally biased region" description="Basic and acidic residues" evidence="1">
    <location>
        <begin position="28"/>
        <end position="46"/>
    </location>
</feature>
<proteinExistence type="predicted"/>
<organism evidence="4 5">
    <name type="scientific">Asanoa iriomotensis</name>
    <dbReference type="NCBI Taxonomy" id="234613"/>
    <lineage>
        <taxon>Bacteria</taxon>
        <taxon>Bacillati</taxon>
        <taxon>Actinomycetota</taxon>
        <taxon>Actinomycetes</taxon>
        <taxon>Micromonosporales</taxon>
        <taxon>Micromonosporaceae</taxon>
        <taxon>Asanoa</taxon>
    </lineage>
</organism>
<sequence>MCRARRDDLDGRPHRRSALATAAVTVATRKEKLAPYRRKRDFDRTPEPSGAKGADGHDGRRFVVQRHRARNLHYDVRLEVDGVLVSWAVPKGPTLTAGVRRSAYHVEDHPMDYVDFEGVIPAGEYGGGDVIVWDTGTWEPGDGEDPAKAIADGELHADLHGEKLNGRFVFVRTRADDWILLHKKDAYAKPDWDPEKHPRSVLSGRTNDEVKADPDRVWRSDLPPDRASLALKPEAAGEADPAELRALARLKNEGTWHVFGRDLRVTNLDKVLFPGKGRGKPVTKRELLRYTAQIAPTILPYLTRRPLNLHRYPDGAGTRGFWQKELPKHAPDWLGRWDNPDAAPGESQTYLVADEPAALIWAANFGALEWHAWTSQVDRRDRPTYALIDLDPGTETSWPDLVTLARLHREALDHLGLLSRAKLTGKRGIQIWIPIERGPSHETTRAWVEKLSRSVGEVAPELVSWKWEKSAREGLARLDYTQNAIGNTLVAPYSPRPAAGAPVSAPIHWDELDDPRLRPDKFTVRTILKRLASEGDPFHDVLLAGQKLPKIR</sequence>
<dbReference type="Proteomes" id="UP000624325">
    <property type="component" value="Unassembled WGS sequence"/>
</dbReference>
<feature type="compositionally biased region" description="Low complexity" evidence="1">
    <location>
        <begin position="18"/>
        <end position="27"/>
    </location>
</feature>
<keyword evidence="5" id="KW-1185">Reference proteome</keyword>
<dbReference type="InterPro" id="IPR014144">
    <property type="entry name" value="LigD_PE_domain"/>
</dbReference>
<comment type="caution">
    <text evidence="4">The sequence shown here is derived from an EMBL/GenBank/DDBJ whole genome shotgun (WGS) entry which is preliminary data.</text>
</comment>
<dbReference type="PANTHER" id="PTHR42705:SF2">
    <property type="entry name" value="BIFUNCTIONAL NON-HOMOLOGOUS END JOINING PROTEIN LIGD"/>
    <property type="match status" value="1"/>
</dbReference>
<gene>
    <name evidence="4" type="primary">lig_1</name>
    <name evidence="4" type="ORF">Air01nite_02700</name>
</gene>
<dbReference type="EMBL" id="BONC01000001">
    <property type="protein sequence ID" value="GIF54175.1"/>
    <property type="molecule type" value="Genomic_DNA"/>
</dbReference>
<feature type="domain" description="DNA ligase D polymerase" evidence="3">
    <location>
        <begin position="283"/>
        <end position="538"/>
    </location>
</feature>
<dbReference type="InterPro" id="IPR052171">
    <property type="entry name" value="NHEJ_LigD"/>
</dbReference>
<name>A0ABQ4BVV7_9ACTN</name>
<feature type="region of interest" description="Disordered" evidence="1">
    <location>
        <begin position="1"/>
        <end position="60"/>
    </location>
</feature>
<dbReference type="NCBIfam" id="TIGR02777">
    <property type="entry name" value="LigD_PE_dom"/>
    <property type="match status" value="1"/>
</dbReference>
<evidence type="ECO:0000256" key="1">
    <source>
        <dbReference type="SAM" id="MobiDB-lite"/>
    </source>
</evidence>
<dbReference type="Pfam" id="PF21686">
    <property type="entry name" value="LigD_Prim-Pol"/>
    <property type="match status" value="1"/>
</dbReference>
<accession>A0ABQ4BVV7</accession>
<dbReference type="GO" id="GO:0016874">
    <property type="term" value="F:ligase activity"/>
    <property type="evidence" value="ECO:0007669"/>
    <property type="project" value="UniProtKB-KW"/>
</dbReference>
<dbReference type="Gene3D" id="3.90.920.10">
    <property type="entry name" value="DNA primase, PRIM domain"/>
    <property type="match status" value="1"/>
</dbReference>
<dbReference type="Pfam" id="PF13298">
    <property type="entry name" value="LigD_N"/>
    <property type="match status" value="1"/>
</dbReference>
<evidence type="ECO:0000259" key="2">
    <source>
        <dbReference type="Pfam" id="PF13298"/>
    </source>
</evidence>
<keyword evidence="4" id="KW-0436">Ligase</keyword>
<reference evidence="4 5" key="1">
    <citation type="submission" date="2021-01" db="EMBL/GenBank/DDBJ databases">
        <title>Whole genome shotgun sequence of Asanoa iriomotensis NBRC 100142.</title>
        <authorList>
            <person name="Komaki H."/>
            <person name="Tamura T."/>
        </authorList>
    </citation>
    <scope>NUCLEOTIDE SEQUENCE [LARGE SCALE GENOMIC DNA]</scope>
    <source>
        <strain evidence="4 5">NBRC 100142</strain>
    </source>
</reference>
<feature type="compositionally biased region" description="Basic and acidic residues" evidence="1">
    <location>
        <begin position="1"/>
        <end position="12"/>
    </location>
</feature>
<dbReference type="InterPro" id="IPR014145">
    <property type="entry name" value="LigD_pol_dom"/>
</dbReference>
<evidence type="ECO:0000313" key="5">
    <source>
        <dbReference type="Proteomes" id="UP000624325"/>
    </source>
</evidence>